<keyword evidence="8" id="KW-0560">Oxidoreductase</keyword>
<dbReference type="SUPFAM" id="SSF52540">
    <property type="entry name" value="P-loop containing nucleoside triphosphate hydrolases"/>
    <property type="match status" value="1"/>
</dbReference>
<dbReference type="InterPro" id="IPR027417">
    <property type="entry name" value="P-loop_NTPase"/>
</dbReference>
<dbReference type="InterPro" id="IPR024084">
    <property type="entry name" value="IsoPropMal-DH-like_dom"/>
</dbReference>
<sequence>MPQIRSYTIAVLAGDGIGIEVMPPALRCLEAAAKRFGFQLNFRHYDWGSCTYYNKYGTMVPSDWKKLLQACDAIYFGAVGDPATVPDHISLWGSILLFRREFDQYINLRPCRLIPGVTSPLANREGRNIDFVTVRENTEGEYSSIGGVIFGGTERETVIQNTVFTRIGVDRVIRYAFELARSRPSKKLTSATKSNGISITMPYWDERVEAIAKEYPDVTVDKYHIDILCAHFVGRPHIFDVVVGSNLFGDILSDLGPACTGTIGIAPSANLNPTAKRDDPNWCPSLFEPVHGSAPDIAGKGIANPVGMIWAGQMMLEHLGETEAASTMMLAIETVLKEGRDAQQKGQGDLLTPDMLGNGTTEGLGSAIERAIETQSSVDHLDGHWTMGGVGNGTALQVDCALPASATWKAFCLNSIITMSSQTLTSGSSWHVTVVRTNGLRLMRPEKKWRPIIRIEVDRHHSYETVLGCDGQNVNMTESFSFDDADANSLLDVRIFCQSQTKKKGKRKKEIAIAVGHPLGRLVKIQELERSEDILSSSSSKSPHLSGVEVELRLQCQSQKKNSTASRGKPQNGASIVLRIRPPPSFASSSRFQQNGEEEIPPVYTSDTESSHTLNDMLRTPEDSPPPSPTAAEPAQTVRRRVKGYQIYSDEEPCSSGDEEEDFKKPLSFAQVAEELEDQDNLPIPIPKRYTLSDTVESIHSWIAASLLPMYTEKLTVPPTYMNPAERAVCTFTLYSELKEARLESEYEPIFERLQREWQYVGGLLAALAAVNAAVFAISPDSLFRIQPFALSAIAGSSMSSGLGIAIDAWFLFRYNWITTTTFITRARDVYGSYFFFALCSRMPAVCMFVSALALMAFLGFVAFEVWPQGVVFVCFFVGIIMSLQFLVFGPSSLFPGYELLEPSDRTMNQDNPEGFLFRETPTPHTSEFMAESLGFPSQELDQQLVLHSASTTTAIVMHLKFRIPGRMGYVVEETPESWPFPSSSSENLGVVPYYQEPNPMSDWPLTSGASSTVERARPIGFNTLNGSSTFELAQFGFMGAAMPRVTNPLSGSTSSLVIQGQELFSGAHHMTFNNPIMVSSVEPGIERKSEQYSIDDQDWRTRGLRSSRNALVMKLLMKKAIVDGTYDSAVREHTAPHCHPDTRVRLRESVLLWLGNLHRKASLLWIRGPAGVGKSAVAQTLMEHFVEQGWLAAGLFLSRANKLNDAARIIPSLVHQLALCCPTYRRSIVRILASDPTILEKRLDLQFKVLLNEPAQALKDDHLASGSHYPILILLDGLDECDNKAAKRDLIHLIDSFSSSCKARGLPCVWVVTSRPEWHITSTFDGLNPAFVFRKELRMDTPESRQDVATVLRDGFARIKKEYSDAFSTKVDWPTQNHLQIIRSAARGNMHFASLLVKFVDDDAPQARLDACLDFLQGKLGSGEQNPSDPLVALYSGMLLAIEPPRLRTTAQLILYFYIVGKEDMREFFPVKTVAAFLSIDQATFYSCLRGLRSVLDIPPVAEASQRRILFSHASFVDFLKVAYQSGTFGVREADVQKQLREKCIQWHCLVGRDGRRLGEIPDFNPWDDRFDLKSIHASSEALMLKLWKELLLSRDIAELWNDLRRFSFNNMSRQIGISNSEAFLVEFIEDLVAHQVETGVSNADCIIRTVPVSPKDRKLLQRFASLIGQWGATLEAFDPSFTAIGKKDLGFAFYSLDDDFDDPVAATIVQALRHSPKVAYILLGNGDNTTLVILYAWRMERRSFWVESLHRVRTTYSDVLSEDHSWAARCEQVISRVMTQAVRERDMYTTSCATIASTIVFFISDPFRRDPAARLRTVLEIVSVTQDPWKIFFQLREIILCGVPPEISHVAHRLFAFFTCLGSTMVHSQDLERFLNLDVTAIGEALRWMQPLFFWWCPSSSDNSLAYLCMPNPEFGLSGESIAFPNCRHWEVKEWSLLHIGDDAWLEMLQRWSRSLTEYAATGQFPFLRSQASDFPDDDFFANCWEALHMIRTVEGMKAAADHLCTFPFRDVFSVDIDRRDDVILPLGDVYGDNFLDMVRLLFTSISAFASQLIRVQPLYEVDNLLLAKFAATGRSYELTAHPLHGGMSHSQWIMLFAFSLTSPGDLDPGDSGWGIAEAEPFHIFFIGNEQQACLIAMIPREAFTWQTIDGGEEKADPAENEWARGQRAIDDEELSGQAGRLWSFDMSKVVS</sequence>
<keyword evidence="13" id="KW-0472">Membrane</keyword>
<dbReference type="PANTHER" id="PTHR43275">
    <property type="entry name" value="D-MALATE DEHYDROGENASE [DECARBOXYLATING]"/>
    <property type="match status" value="1"/>
</dbReference>
<dbReference type="InterPro" id="IPR019818">
    <property type="entry name" value="IsoCit/isopropylmalate_DH_CS"/>
</dbReference>
<proteinExistence type="inferred from homology"/>
<evidence type="ECO:0000256" key="2">
    <source>
        <dbReference type="ARBA" id="ARBA00001946"/>
    </source>
</evidence>
<evidence type="ECO:0000256" key="11">
    <source>
        <dbReference type="ARBA" id="ARBA00049301"/>
    </source>
</evidence>
<dbReference type="Gene3D" id="3.40.50.300">
    <property type="entry name" value="P-loop containing nucleotide triphosphate hydrolases"/>
    <property type="match status" value="1"/>
</dbReference>
<dbReference type="EMBL" id="JANIEX010000558">
    <property type="protein sequence ID" value="KAJ3565584.1"/>
    <property type="molecule type" value="Genomic_DNA"/>
</dbReference>
<dbReference type="SUPFAM" id="SSF53659">
    <property type="entry name" value="Isocitrate/Isopropylmalate dehydrogenase-like"/>
    <property type="match status" value="1"/>
</dbReference>
<gene>
    <name evidence="15" type="ORF">NP233_g7540</name>
</gene>
<keyword evidence="13" id="KW-1133">Transmembrane helix</keyword>
<dbReference type="Proteomes" id="UP001213000">
    <property type="component" value="Unassembled WGS sequence"/>
</dbReference>
<evidence type="ECO:0000256" key="5">
    <source>
        <dbReference type="ARBA" id="ARBA00022723"/>
    </source>
</evidence>
<keyword evidence="16" id="KW-1185">Reference proteome</keyword>
<evidence type="ECO:0000256" key="6">
    <source>
        <dbReference type="ARBA" id="ARBA00022737"/>
    </source>
</evidence>
<dbReference type="NCBIfam" id="TIGR02089">
    <property type="entry name" value="TTC"/>
    <property type="match status" value="1"/>
</dbReference>
<dbReference type="GO" id="GO:0000287">
    <property type="term" value="F:magnesium ion binding"/>
    <property type="evidence" value="ECO:0007669"/>
    <property type="project" value="InterPro"/>
</dbReference>
<accession>A0AAD5YUI4</accession>
<evidence type="ECO:0000256" key="4">
    <source>
        <dbReference type="ARBA" id="ARBA00013126"/>
    </source>
</evidence>
<dbReference type="InterPro" id="IPR056884">
    <property type="entry name" value="NPHP3-like_N"/>
</dbReference>
<dbReference type="GO" id="GO:0046553">
    <property type="term" value="F:D-malate dehydrogenase (decarboxylating) (NAD+) activity"/>
    <property type="evidence" value="ECO:0007669"/>
    <property type="project" value="UniProtKB-EC"/>
</dbReference>
<keyword evidence="5" id="KW-0479">Metal-binding</keyword>
<comment type="cofactor">
    <cofactor evidence="1">
        <name>Mn(2+)</name>
        <dbReference type="ChEBI" id="CHEBI:29035"/>
    </cofactor>
</comment>
<dbReference type="PANTHER" id="PTHR43275:SF1">
    <property type="entry name" value="D-MALATE DEHYDROGENASE [DECARBOXYLATING]"/>
    <property type="match status" value="1"/>
</dbReference>
<dbReference type="Pfam" id="PF24883">
    <property type="entry name" value="NPHP3_N"/>
    <property type="match status" value="1"/>
</dbReference>
<evidence type="ECO:0000256" key="12">
    <source>
        <dbReference type="SAM" id="MobiDB-lite"/>
    </source>
</evidence>
<organism evidence="15 16">
    <name type="scientific">Leucocoprinus birnbaumii</name>
    <dbReference type="NCBI Taxonomy" id="56174"/>
    <lineage>
        <taxon>Eukaryota</taxon>
        <taxon>Fungi</taxon>
        <taxon>Dikarya</taxon>
        <taxon>Basidiomycota</taxon>
        <taxon>Agaricomycotina</taxon>
        <taxon>Agaricomycetes</taxon>
        <taxon>Agaricomycetidae</taxon>
        <taxon>Agaricales</taxon>
        <taxon>Agaricineae</taxon>
        <taxon>Agaricaceae</taxon>
        <taxon>Leucocoprinus</taxon>
    </lineage>
</organism>
<comment type="caution">
    <text evidence="15">The sequence shown here is derived from an EMBL/GenBank/DDBJ whole genome shotgun (WGS) entry which is preliminary data.</text>
</comment>
<feature type="transmembrane region" description="Helical" evidence="13">
    <location>
        <begin position="758"/>
        <end position="778"/>
    </location>
</feature>
<keyword evidence="9" id="KW-0520">NAD</keyword>
<dbReference type="EC" id="1.1.1.83" evidence="4"/>
<dbReference type="Gene3D" id="3.40.718.10">
    <property type="entry name" value="Isopropylmalate Dehydrogenase"/>
    <property type="match status" value="1"/>
</dbReference>
<keyword evidence="7" id="KW-0460">Magnesium</keyword>
<dbReference type="SMART" id="SM01329">
    <property type="entry name" value="Iso_dh"/>
    <property type="match status" value="1"/>
</dbReference>
<dbReference type="GO" id="GO:0051287">
    <property type="term" value="F:NAD binding"/>
    <property type="evidence" value="ECO:0007669"/>
    <property type="project" value="InterPro"/>
</dbReference>
<dbReference type="PROSITE" id="PS00470">
    <property type="entry name" value="IDH_IMDH"/>
    <property type="match status" value="1"/>
</dbReference>
<keyword evidence="6" id="KW-0677">Repeat</keyword>
<comment type="similarity">
    <text evidence="3">Belongs to the isocitrate and isopropylmalate dehydrogenases family.</text>
</comment>
<evidence type="ECO:0000256" key="3">
    <source>
        <dbReference type="ARBA" id="ARBA00007769"/>
    </source>
</evidence>
<feature type="compositionally biased region" description="Polar residues" evidence="12">
    <location>
        <begin position="557"/>
        <end position="566"/>
    </location>
</feature>
<evidence type="ECO:0000256" key="1">
    <source>
        <dbReference type="ARBA" id="ARBA00001936"/>
    </source>
</evidence>
<feature type="transmembrane region" description="Helical" evidence="13">
    <location>
        <begin position="790"/>
        <end position="813"/>
    </location>
</feature>
<dbReference type="InterPro" id="IPR011829">
    <property type="entry name" value="TTC_DH"/>
</dbReference>
<evidence type="ECO:0000256" key="13">
    <source>
        <dbReference type="SAM" id="Phobius"/>
    </source>
</evidence>
<comment type="catalytic activity">
    <reaction evidence="11">
        <text>(R)-malate + NAD(+) = pyruvate + CO2 + NADH</text>
        <dbReference type="Rhea" id="RHEA:18365"/>
        <dbReference type="ChEBI" id="CHEBI:15361"/>
        <dbReference type="ChEBI" id="CHEBI:15588"/>
        <dbReference type="ChEBI" id="CHEBI:16526"/>
        <dbReference type="ChEBI" id="CHEBI:57540"/>
        <dbReference type="ChEBI" id="CHEBI:57945"/>
        <dbReference type="EC" id="1.1.1.83"/>
    </reaction>
</comment>
<comment type="cofactor">
    <cofactor evidence="2">
        <name>Mg(2+)</name>
        <dbReference type="ChEBI" id="CHEBI:18420"/>
    </cofactor>
</comment>
<evidence type="ECO:0000259" key="14">
    <source>
        <dbReference type="SMART" id="SM01329"/>
    </source>
</evidence>
<evidence type="ECO:0000256" key="8">
    <source>
        <dbReference type="ARBA" id="ARBA00023002"/>
    </source>
</evidence>
<feature type="transmembrane region" description="Helical" evidence="13">
    <location>
        <begin position="833"/>
        <end position="864"/>
    </location>
</feature>
<dbReference type="InterPro" id="IPR050501">
    <property type="entry name" value="ICDH/IPMDH"/>
</dbReference>
<dbReference type="Pfam" id="PF00180">
    <property type="entry name" value="Iso_dh"/>
    <property type="match status" value="1"/>
</dbReference>
<keyword evidence="10" id="KW-0464">Manganese</keyword>
<keyword evidence="13" id="KW-0812">Transmembrane</keyword>
<name>A0AAD5YUI4_9AGAR</name>
<protein>
    <recommendedName>
        <fullName evidence="4">D-malate dehydrogenase (decarboxylating)</fullName>
        <ecNumber evidence="4">1.1.1.83</ecNumber>
    </recommendedName>
</protein>
<feature type="region of interest" description="Disordered" evidence="12">
    <location>
        <begin position="557"/>
        <end position="639"/>
    </location>
</feature>
<evidence type="ECO:0000256" key="7">
    <source>
        <dbReference type="ARBA" id="ARBA00022842"/>
    </source>
</evidence>
<evidence type="ECO:0000313" key="15">
    <source>
        <dbReference type="EMBL" id="KAJ3565584.1"/>
    </source>
</evidence>
<evidence type="ECO:0000256" key="10">
    <source>
        <dbReference type="ARBA" id="ARBA00023211"/>
    </source>
</evidence>
<feature type="compositionally biased region" description="Polar residues" evidence="12">
    <location>
        <begin position="605"/>
        <end position="614"/>
    </location>
</feature>
<reference evidence="15" key="1">
    <citation type="submission" date="2022-07" db="EMBL/GenBank/DDBJ databases">
        <title>Genome Sequence of Leucocoprinus birnbaumii.</title>
        <authorList>
            <person name="Buettner E."/>
        </authorList>
    </citation>
    <scope>NUCLEOTIDE SEQUENCE</scope>
    <source>
        <strain evidence="15">VT141</strain>
    </source>
</reference>
<feature type="domain" description="Isopropylmalate dehydrogenase-like" evidence="14">
    <location>
        <begin position="8"/>
        <end position="368"/>
    </location>
</feature>
<evidence type="ECO:0000313" key="16">
    <source>
        <dbReference type="Proteomes" id="UP001213000"/>
    </source>
</evidence>
<evidence type="ECO:0000256" key="9">
    <source>
        <dbReference type="ARBA" id="ARBA00023027"/>
    </source>
</evidence>
<feature type="transmembrane region" description="Helical" evidence="13">
    <location>
        <begin position="871"/>
        <end position="890"/>
    </location>
</feature>